<gene>
    <name evidence="7" type="ORF">ACFSJU_11030</name>
</gene>
<feature type="transmembrane region" description="Helical" evidence="6">
    <location>
        <begin position="14"/>
        <end position="35"/>
    </location>
</feature>
<keyword evidence="4 6" id="KW-1133">Transmembrane helix</keyword>
<evidence type="ECO:0000256" key="2">
    <source>
        <dbReference type="ARBA" id="ARBA00022475"/>
    </source>
</evidence>
<comment type="subcellular location">
    <subcellularLocation>
        <location evidence="1">Cell membrane</location>
        <topology evidence="1">Multi-pass membrane protein</topology>
    </subcellularLocation>
</comment>
<feature type="transmembrane region" description="Helical" evidence="6">
    <location>
        <begin position="334"/>
        <end position="354"/>
    </location>
</feature>
<dbReference type="InterPro" id="IPR050833">
    <property type="entry name" value="Poly_Biosynth_Transport"/>
</dbReference>
<feature type="transmembrane region" description="Helical" evidence="6">
    <location>
        <begin position="122"/>
        <end position="142"/>
    </location>
</feature>
<dbReference type="CDD" id="cd13128">
    <property type="entry name" value="MATE_Wzx_like"/>
    <property type="match status" value="1"/>
</dbReference>
<proteinExistence type="predicted"/>
<protein>
    <submittedName>
        <fullName evidence="7">Flippase</fullName>
    </submittedName>
</protein>
<feature type="transmembrane region" description="Helical" evidence="6">
    <location>
        <begin position="366"/>
        <end position="386"/>
    </location>
</feature>
<feature type="transmembrane region" description="Helical" evidence="6">
    <location>
        <begin position="84"/>
        <end position="110"/>
    </location>
</feature>
<dbReference type="PANTHER" id="PTHR30250">
    <property type="entry name" value="PST FAMILY PREDICTED COLANIC ACID TRANSPORTER"/>
    <property type="match status" value="1"/>
</dbReference>
<feature type="transmembrane region" description="Helical" evidence="6">
    <location>
        <begin position="304"/>
        <end position="328"/>
    </location>
</feature>
<organism evidence="7 8">
    <name type="scientific">Paradesertivirga mongoliensis</name>
    <dbReference type="NCBI Taxonomy" id="2100740"/>
    <lineage>
        <taxon>Bacteria</taxon>
        <taxon>Pseudomonadati</taxon>
        <taxon>Bacteroidota</taxon>
        <taxon>Sphingobacteriia</taxon>
        <taxon>Sphingobacteriales</taxon>
        <taxon>Sphingobacteriaceae</taxon>
        <taxon>Paradesertivirga</taxon>
    </lineage>
</organism>
<sequence>MEQKNNRSYWLKSGIINVAQNLTTQILSIATFWFMARLFTKEDNGSWVIYMQAVVIFELLRNGLTQSAVIKFLAGSEKEDHSKIVTASFAISTILTVILVLLNIIFVNYFTDALNAPQLQPVFYLFNIVFVLSGILTILCAIEQANLQYKSAFAANFIRTFSVFIYCVYCYFFNHTISLLELAYVQIISMTISLIWAWRIVKKFFQFTYIFSWYWVRKIFNYGKYALGTSVSSQLSGTIDQWMLAGMLTPAASASFSTAVRITNLINIPTDAVVVIVFPQSAKRMHTEGKDAIKYLYEKSVGTILAILIPAVLFVYLFDSFIVNLIAGGKYADAVPILNVTLLYCLLIPFGRQFGTILDSIGKTNLTFYIVLVTAATNLILNYFFIKEYGVIGAAYATGLSNVIGFAIAQVILRKELKVNMLNTFIYAYMFYPEFINKYILKKS</sequence>
<keyword evidence="8" id="KW-1185">Reference proteome</keyword>
<keyword evidence="5 6" id="KW-0472">Membrane</keyword>
<evidence type="ECO:0000256" key="4">
    <source>
        <dbReference type="ARBA" id="ARBA00022989"/>
    </source>
</evidence>
<evidence type="ECO:0000256" key="3">
    <source>
        <dbReference type="ARBA" id="ARBA00022692"/>
    </source>
</evidence>
<reference evidence="8" key="1">
    <citation type="journal article" date="2019" name="Int. J. Syst. Evol. Microbiol.">
        <title>The Global Catalogue of Microorganisms (GCM) 10K type strain sequencing project: providing services to taxonomists for standard genome sequencing and annotation.</title>
        <authorList>
            <consortium name="The Broad Institute Genomics Platform"/>
            <consortium name="The Broad Institute Genome Sequencing Center for Infectious Disease"/>
            <person name="Wu L."/>
            <person name="Ma J."/>
        </authorList>
    </citation>
    <scope>NUCLEOTIDE SEQUENCE [LARGE SCALE GENOMIC DNA]</scope>
    <source>
        <strain evidence="8">KCTC 42217</strain>
    </source>
</reference>
<dbReference type="Proteomes" id="UP001597387">
    <property type="component" value="Unassembled WGS sequence"/>
</dbReference>
<comment type="caution">
    <text evidence="7">The sequence shown here is derived from an EMBL/GenBank/DDBJ whole genome shotgun (WGS) entry which is preliminary data.</text>
</comment>
<evidence type="ECO:0000256" key="6">
    <source>
        <dbReference type="SAM" id="Phobius"/>
    </source>
</evidence>
<feature type="transmembrane region" description="Helical" evidence="6">
    <location>
        <begin position="183"/>
        <end position="201"/>
    </location>
</feature>
<dbReference type="RefSeq" id="WP_255902646.1">
    <property type="nucleotide sequence ID" value="NZ_JAFMZO010000003.1"/>
</dbReference>
<accession>A0ABW4ZM62</accession>
<evidence type="ECO:0000313" key="7">
    <source>
        <dbReference type="EMBL" id="MFD2162926.1"/>
    </source>
</evidence>
<evidence type="ECO:0000256" key="1">
    <source>
        <dbReference type="ARBA" id="ARBA00004651"/>
    </source>
</evidence>
<keyword evidence="2" id="KW-1003">Cell membrane</keyword>
<keyword evidence="3 6" id="KW-0812">Transmembrane</keyword>
<evidence type="ECO:0000256" key="5">
    <source>
        <dbReference type="ARBA" id="ARBA00023136"/>
    </source>
</evidence>
<dbReference type="PANTHER" id="PTHR30250:SF11">
    <property type="entry name" value="O-ANTIGEN TRANSPORTER-RELATED"/>
    <property type="match status" value="1"/>
</dbReference>
<dbReference type="Pfam" id="PF13440">
    <property type="entry name" value="Polysacc_synt_3"/>
    <property type="match status" value="1"/>
</dbReference>
<feature type="transmembrane region" description="Helical" evidence="6">
    <location>
        <begin position="392"/>
        <end position="413"/>
    </location>
</feature>
<dbReference type="EMBL" id="JBHUHZ010000001">
    <property type="protein sequence ID" value="MFD2162926.1"/>
    <property type="molecule type" value="Genomic_DNA"/>
</dbReference>
<name>A0ABW4ZM62_9SPHI</name>
<feature type="transmembrane region" description="Helical" evidence="6">
    <location>
        <begin position="154"/>
        <end position="177"/>
    </location>
</feature>
<feature type="transmembrane region" description="Helical" evidence="6">
    <location>
        <begin position="47"/>
        <end position="64"/>
    </location>
</feature>
<evidence type="ECO:0000313" key="8">
    <source>
        <dbReference type="Proteomes" id="UP001597387"/>
    </source>
</evidence>